<keyword evidence="2" id="KW-1003">Cell membrane</keyword>
<feature type="signal peptide" evidence="7">
    <location>
        <begin position="1"/>
        <end position="28"/>
    </location>
</feature>
<name>A0A7L9U5D3_9BURK</name>
<gene>
    <name evidence="8" type="ORF">LPB04_01605</name>
</gene>
<dbReference type="Pfam" id="PF09678">
    <property type="entry name" value="Caa3_CtaG"/>
    <property type="match status" value="1"/>
</dbReference>
<feature type="transmembrane region" description="Helical" evidence="6">
    <location>
        <begin position="198"/>
        <end position="214"/>
    </location>
</feature>
<feature type="chain" id="PRO_5032306577" evidence="7">
    <location>
        <begin position="29"/>
        <end position="310"/>
    </location>
</feature>
<evidence type="ECO:0000256" key="1">
    <source>
        <dbReference type="ARBA" id="ARBA00004651"/>
    </source>
</evidence>
<sequence>MAADLDGVAVLRLICGTLVLFLSGAAHAHDVAAPAPPAPGWTFEPWVVICLGLSALLYGVGLVRLWKKSGDGRAQLRRRACWFLGGWLALVAALVSPLDAMGTQLFSAHMLQHEAMMIVAAPLLVLGRPFALWMWGLPPGWRRPVAAAVRTGGVQAGWALLTMPVFAWLFHAAVLWLWHAPLLFEAALHSNAIHTLQHVSFLGSALLFWWAVLGDGGFRPQRGLSMLYIFTTMAHTGALGALLTWSGVVWYPSYIGAGEAFGMDALEDQQLGGLIMWVPGGLAYLIAGLALVSKWLGRPAPQGEGASRIV</sequence>
<keyword evidence="5 6" id="KW-0472">Membrane</keyword>
<feature type="transmembrane region" description="Helical" evidence="6">
    <location>
        <begin position="115"/>
        <end position="135"/>
    </location>
</feature>
<evidence type="ECO:0000313" key="9">
    <source>
        <dbReference type="Proteomes" id="UP000593875"/>
    </source>
</evidence>
<protein>
    <submittedName>
        <fullName evidence="8">Cytochrome c oxidase assembly protein</fullName>
    </submittedName>
</protein>
<evidence type="ECO:0000256" key="3">
    <source>
        <dbReference type="ARBA" id="ARBA00022692"/>
    </source>
</evidence>
<proteinExistence type="predicted"/>
<reference evidence="8 9" key="1">
    <citation type="submission" date="2020-10" db="EMBL/GenBank/DDBJ databases">
        <title>Genome sequencing of Massilia sp. LPB0304.</title>
        <authorList>
            <person name="Kim J."/>
        </authorList>
    </citation>
    <scope>NUCLEOTIDE SEQUENCE [LARGE SCALE GENOMIC DNA]</scope>
    <source>
        <strain evidence="8 9">LPB0304</strain>
    </source>
</reference>
<keyword evidence="3 6" id="KW-0812">Transmembrane</keyword>
<evidence type="ECO:0000256" key="2">
    <source>
        <dbReference type="ARBA" id="ARBA00022475"/>
    </source>
</evidence>
<dbReference type="InterPro" id="IPR019108">
    <property type="entry name" value="Caa3_assmbl_CtaG-rel"/>
</dbReference>
<dbReference type="Proteomes" id="UP000593875">
    <property type="component" value="Chromosome"/>
</dbReference>
<evidence type="ECO:0000256" key="7">
    <source>
        <dbReference type="SAM" id="SignalP"/>
    </source>
</evidence>
<comment type="subcellular location">
    <subcellularLocation>
        <location evidence="1">Cell membrane</location>
        <topology evidence="1">Multi-pass membrane protein</topology>
    </subcellularLocation>
</comment>
<feature type="transmembrane region" description="Helical" evidence="6">
    <location>
        <begin position="271"/>
        <end position="292"/>
    </location>
</feature>
<dbReference type="EMBL" id="CP062941">
    <property type="protein sequence ID" value="QOL50050.1"/>
    <property type="molecule type" value="Genomic_DNA"/>
</dbReference>
<feature type="transmembrane region" description="Helical" evidence="6">
    <location>
        <begin position="78"/>
        <end position="95"/>
    </location>
</feature>
<dbReference type="RefSeq" id="WP_193687074.1">
    <property type="nucleotide sequence ID" value="NZ_CP062941.1"/>
</dbReference>
<keyword evidence="7" id="KW-0732">Signal</keyword>
<accession>A0A7L9U5D3</accession>
<evidence type="ECO:0000256" key="4">
    <source>
        <dbReference type="ARBA" id="ARBA00022989"/>
    </source>
</evidence>
<feature type="transmembrane region" description="Helical" evidence="6">
    <location>
        <begin position="44"/>
        <end position="66"/>
    </location>
</feature>
<dbReference type="AlphaFoldDB" id="A0A7L9U5D3"/>
<dbReference type="GO" id="GO:0005886">
    <property type="term" value="C:plasma membrane"/>
    <property type="evidence" value="ECO:0007669"/>
    <property type="project" value="UniProtKB-SubCell"/>
</dbReference>
<keyword evidence="9" id="KW-1185">Reference proteome</keyword>
<feature type="transmembrane region" description="Helical" evidence="6">
    <location>
        <begin position="156"/>
        <end position="178"/>
    </location>
</feature>
<keyword evidence="4 6" id="KW-1133">Transmembrane helix</keyword>
<organism evidence="8 9">
    <name type="scientific">Massilia litorea</name>
    <dbReference type="NCBI Taxonomy" id="2769491"/>
    <lineage>
        <taxon>Bacteria</taxon>
        <taxon>Pseudomonadati</taxon>
        <taxon>Pseudomonadota</taxon>
        <taxon>Betaproteobacteria</taxon>
        <taxon>Burkholderiales</taxon>
        <taxon>Oxalobacteraceae</taxon>
        <taxon>Telluria group</taxon>
        <taxon>Massilia</taxon>
    </lineage>
</organism>
<evidence type="ECO:0000256" key="6">
    <source>
        <dbReference type="SAM" id="Phobius"/>
    </source>
</evidence>
<evidence type="ECO:0000256" key="5">
    <source>
        <dbReference type="ARBA" id="ARBA00023136"/>
    </source>
</evidence>
<dbReference type="KEGG" id="mlir:LPB04_01605"/>
<feature type="transmembrane region" description="Helical" evidence="6">
    <location>
        <begin position="226"/>
        <end position="251"/>
    </location>
</feature>
<evidence type="ECO:0000313" key="8">
    <source>
        <dbReference type="EMBL" id="QOL50050.1"/>
    </source>
</evidence>